<dbReference type="InterPro" id="IPR058353">
    <property type="entry name" value="DUF8040"/>
</dbReference>
<dbReference type="EMBL" id="JAKOGI010000439">
    <property type="protein sequence ID" value="KAJ8435024.1"/>
    <property type="molecule type" value="Genomic_DNA"/>
</dbReference>
<dbReference type="OrthoDB" id="1928893at2759"/>
<keyword evidence="3" id="KW-1185">Reference proteome</keyword>
<reference evidence="2" key="1">
    <citation type="submission" date="2022-04" db="EMBL/GenBank/DDBJ databases">
        <title>Carnegiea gigantea Genome sequencing and assembly v2.</title>
        <authorList>
            <person name="Copetti D."/>
            <person name="Sanderson M.J."/>
            <person name="Burquez A."/>
            <person name="Wojciechowski M.F."/>
        </authorList>
    </citation>
    <scope>NUCLEOTIDE SEQUENCE</scope>
    <source>
        <strain evidence="2">SGP5-SGP5p</strain>
        <tissue evidence="2">Aerial part</tissue>
    </source>
</reference>
<dbReference type="Proteomes" id="UP001153076">
    <property type="component" value="Unassembled WGS sequence"/>
</dbReference>
<evidence type="ECO:0000313" key="2">
    <source>
        <dbReference type="EMBL" id="KAJ8435024.1"/>
    </source>
</evidence>
<dbReference type="Pfam" id="PF26138">
    <property type="entry name" value="DUF8040"/>
    <property type="match status" value="1"/>
</dbReference>
<name>A0A9Q1K1Y0_9CARY</name>
<dbReference type="AlphaFoldDB" id="A0A9Q1K1Y0"/>
<proteinExistence type="predicted"/>
<sequence>MTSDLKEHMGDSDEASEDISNEVIHSLVPRKVDLILEVLIPALKSVEVKVQVQNALVVLHVREEARIQPQPSVYQQVLTNLRKHAGVIAKGPVFMFNVMENIRREKDAYYFIIFDNDDVGKYLQVRGMDDNEERAIDTLLMYTLEQISSLNRLDFCWKLLRLEQDAFIYLVKIMIEKELLDEESFLKATKIVAITLYILSRGASYGDIEIRFLHSPSTISLYHNQVLQALVNLSINIIGPYQSQHQVPLEIAAVF</sequence>
<gene>
    <name evidence="2" type="ORF">Cgig2_013674</name>
</gene>
<evidence type="ECO:0000259" key="1">
    <source>
        <dbReference type="Pfam" id="PF26138"/>
    </source>
</evidence>
<accession>A0A9Q1K1Y0</accession>
<comment type="caution">
    <text evidence="2">The sequence shown here is derived from an EMBL/GenBank/DDBJ whole genome shotgun (WGS) entry which is preliminary data.</text>
</comment>
<feature type="domain" description="DUF8040" evidence="1">
    <location>
        <begin position="155"/>
        <end position="231"/>
    </location>
</feature>
<evidence type="ECO:0000313" key="3">
    <source>
        <dbReference type="Proteomes" id="UP001153076"/>
    </source>
</evidence>
<protein>
    <recommendedName>
        <fullName evidence="1">DUF8040 domain-containing protein</fullName>
    </recommendedName>
</protein>
<organism evidence="2 3">
    <name type="scientific">Carnegiea gigantea</name>
    <dbReference type="NCBI Taxonomy" id="171969"/>
    <lineage>
        <taxon>Eukaryota</taxon>
        <taxon>Viridiplantae</taxon>
        <taxon>Streptophyta</taxon>
        <taxon>Embryophyta</taxon>
        <taxon>Tracheophyta</taxon>
        <taxon>Spermatophyta</taxon>
        <taxon>Magnoliopsida</taxon>
        <taxon>eudicotyledons</taxon>
        <taxon>Gunneridae</taxon>
        <taxon>Pentapetalae</taxon>
        <taxon>Caryophyllales</taxon>
        <taxon>Cactineae</taxon>
        <taxon>Cactaceae</taxon>
        <taxon>Cactoideae</taxon>
        <taxon>Echinocereeae</taxon>
        <taxon>Carnegiea</taxon>
    </lineage>
</organism>